<feature type="region of interest" description="Disordered" evidence="1">
    <location>
        <begin position="1"/>
        <end position="86"/>
    </location>
</feature>
<reference evidence="2 3" key="1">
    <citation type="submission" date="2023-05" db="EMBL/GenBank/DDBJ databases">
        <title>B98-5 Cell Line De Novo Hybrid Assembly: An Optical Mapping Approach.</title>
        <authorList>
            <person name="Kananen K."/>
            <person name="Auerbach J.A."/>
            <person name="Kautto E."/>
            <person name="Blachly J.S."/>
        </authorList>
    </citation>
    <scope>NUCLEOTIDE SEQUENCE [LARGE SCALE GENOMIC DNA]</scope>
    <source>
        <strain evidence="2">B95-8</strain>
        <tissue evidence="2">Cell line</tissue>
    </source>
</reference>
<feature type="compositionally biased region" description="Basic and acidic residues" evidence="1">
    <location>
        <begin position="37"/>
        <end position="46"/>
    </location>
</feature>
<dbReference type="EMBL" id="JASSZA010000002">
    <property type="protein sequence ID" value="KAK2118448.1"/>
    <property type="molecule type" value="Genomic_DNA"/>
</dbReference>
<comment type="caution">
    <text evidence="2">The sequence shown here is derived from an EMBL/GenBank/DDBJ whole genome shotgun (WGS) entry which is preliminary data.</text>
</comment>
<gene>
    <name evidence="2" type="ORF">P7K49_005335</name>
</gene>
<evidence type="ECO:0000313" key="3">
    <source>
        <dbReference type="Proteomes" id="UP001266305"/>
    </source>
</evidence>
<accession>A0ABQ9WCD8</accession>
<organism evidence="2 3">
    <name type="scientific">Saguinus oedipus</name>
    <name type="common">Cotton-top tamarin</name>
    <name type="synonym">Oedipomidas oedipus</name>
    <dbReference type="NCBI Taxonomy" id="9490"/>
    <lineage>
        <taxon>Eukaryota</taxon>
        <taxon>Metazoa</taxon>
        <taxon>Chordata</taxon>
        <taxon>Craniata</taxon>
        <taxon>Vertebrata</taxon>
        <taxon>Euteleostomi</taxon>
        <taxon>Mammalia</taxon>
        <taxon>Eutheria</taxon>
        <taxon>Euarchontoglires</taxon>
        <taxon>Primates</taxon>
        <taxon>Haplorrhini</taxon>
        <taxon>Platyrrhini</taxon>
        <taxon>Cebidae</taxon>
        <taxon>Callitrichinae</taxon>
        <taxon>Saguinus</taxon>
    </lineage>
</organism>
<keyword evidence="3" id="KW-1185">Reference proteome</keyword>
<evidence type="ECO:0000313" key="2">
    <source>
        <dbReference type="EMBL" id="KAK2118448.1"/>
    </source>
</evidence>
<evidence type="ECO:0000256" key="1">
    <source>
        <dbReference type="SAM" id="MobiDB-lite"/>
    </source>
</evidence>
<feature type="compositionally biased region" description="Polar residues" evidence="1">
    <location>
        <begin position="69"/>
        <end position="80"/>
    </location>
</feature>
<protein>
    <submittedName>
        <fullName evidence="2">Uncharacterized protein</fullName>
    </submittedName>
</protein>
<feature type="compositionally biased region" description="Basic residues" evidence="1">
    <location>
        <begin position="55"/>
        <end position="68"/>
    </location>
</feature>
<dbReference type="Proteomes" id="UP001266305">
    <property type="component" value="Unassembled WGS sequence"/>
</dbReference>
<sequence>MEAPLPWTTGRSRTSFMHPQEKSPEQRRRFRATVEGARADRRRPGTSDRALLPRMNRKLPCRPGRQSRAKQQVPSPNRQQDLLLWE</sequence>
<proteinExistence type="predicted"/>
<name>A0ABQ9WCD8_SAGOE</name>